<evidence type="ECO:0000313" key="5">
    <source>
        <dbReference type="Proteomes" id="UP000036851"/>
    </source>
</evidence>
<reference evidence="5 6" key="1">
    <citation type="journal article" date="2015" name="Int. J. Syst. Evol. Microbiol.">
        <title>Erwinia iniecta sp. nov., isolated from Russian wheat aphids (Diuraphis noxia).</title>
        <authorList>
            <person name="Campillo T."/>
            <person name="Luna E."/>
            <person name="Portier P."/>
            <person name="Fischer-Le Saux M."/>
            <person name="Lapitan N."/>
            <person name="Tisserat N.A."/>
            <person name="Leach J.E."/>
        </authorList>
    </citation>
    <scope>NUCLEOTIDE SEQUENCE [LARGE SCALE GENOMIC DNA]</scope>
    <source>
        <strain evidence="4 6">B120</strain>
        <strain evidence="3 5">B149</strain>
    </source>
</reference>
<keyword evidence="2" id="KW-0812">Transmembrane</keyword>
<accession>A0A0L7T4U7</accession>
<evidence type="ECO:0000256" key="1">
    <source>
        <dbReference type="SAM" id="MobiDB-lite"/>
    </source>
</evidence>
<feature type="transmembrane region" description="Helical" evidence="2">
    <location>
        <begin position="62"/>
        <end position="81"/>
    </location>
</feature>
<feature type="transmembrane region" description="Helical" evidence="2">
    <location>
        <begin position="123"/>
        <end position="148"/>
    </location>
</feature>
<dbReference type="EMBL" id="JRXF01000040">
    <property type="protein sequence ID" value="KOC88969.1"/>
    <property type="molecule type" value="Genomic_DNA"/>
</dbReference>
<dbReference type="GO" id="GO:0016787">
    <property type="term" value="F:hydrolase activity"/>
    <property type="evidence" value="ECO:0007669"/>
    <property type="project" value="UniProtKB-KW"/>
</dbReference>
<dbReference type="OrthoDB" id="9781927at2"/>
<protein>
    <submittedName>
        <fullName evidence="4">Hydrolase</fullName>
    </submittedName>
</protein>
<dbReference type="InterPro" id="IPR007404">
    <property type="entry name" value="YdjM-like"/>
</dbReference>
<dbReference type="InterPro" id="IPR053170">
    <property type="entry name" value="Transcription_regulator"/>
</dbReference>
<dbReference type="PATRIC" id="fig|1560201.3.peg.1816"/>
<dbReference type="Proteomes" id="UP000036851">
    <property type="component" value="Unassembled WGS sequence"/>
</dbReference>
<sequence>MDSVSQLVLGASVSVAAMGRKAPLWQAALVGAVCGTLPDLDVFVDHGDAIRNMTLHRTESHALIWLTLASPLLAWLIAGVVRQKHQWVRWWVAVWLALITHPLLDLMTVYGTQLGLPLTDFPFAVSSIYIIDPLYTLPLLICLLVALCLRDKRGLWWNTLGLTLSTLYLGWSMLAQSYATGQIKADMARQHIPAQQLLVTPTAFNTLVWRALVMTPQGYAESYYSLLSPQRPLTFSHYDRGAGLYQQYKGDWYVERVAWFSHGFFAMREQQGQLMITDLRMGEEPDYTFTFNLGPQGEGQPADFRPTRQPMPRPSVSGSFRELWERL</sequence>
<dbReference type="AlphaFoldDB" id="A0A0L7T4U7"/>
<keyword evidence="2" id="KW-0472">Membrane</keyword>
<evidence type="ECO:0000313" key="4">
    <source>
        <dbReference type="EMBL" id="KOC90429.1"/>
    </source>
</evidence>
<evidence type="ECO:0000313" key="3">
    <source>
        <dbReference type="EMBL" id="KOC88969.1"/>
    </source>
</evidence>
<gene>
    <name evidence="4" type="ORF">NG42_08535</name>
    <name evidence="3" type="ORF">NG43_19425</name>
</gene>
<dbReference type="EMBL" id="JRXE01000010">
    <property type="protein sequence ID" value="KOC90429.1"/>
    <property type="molecule type" value="Genomic_DNA"/>
</dbReference>
<evidence type="ECO:0000256" key="2">
    <source>
        <dbReference type="SAM" id="Phobius"/>
    </source>
</evidence>
<dbReference type="RefSeq" id="WP_052898894.1">
    <property type="nucleotide sequence ID" value="NZ_JRXE01000010.1"/>
</dbReference>
<dbReference type="PANTHER" id="PTHR40031">
    <property type="entry name" value="HYPOTHETICAL MEMBRANE SPANNING PROTEIN"/>
    <property type="match status" value="1"/>
</dbReference>
<keyword evidence="6" id="KW-1185">Reference proteome</keyword>
<name>A0A0L7T4U7_9GAMM</name>
<dbReference type="PANTHER" id="PTHR40031:SF1">
    <property type="entry name" value="MEMBRANE-BOUND METAL-DEPENDENT HYDROLASE"/>
    <property type="match status" value="1"/>
</dbReference>
<keyword evidence="4" id="KW-0378">Hydrolase</keyword>
<dbReference type="Pfam" id="PF04307">
    <property type="entry name" value="YdjM"/>
    <property type="match status" value="1"/>
</dbReference>
<comment type="caution">
    <text evidence="4">The sequence shown here is derived from an EMBL/GenBank/DDBJ whole genome shotgun (WGS) entry which is preliminary data.</text>
</comment>
<feature type="transmembrane region" description="Helical" evidence="2">
    <location>
        <begin position="88"/>
        <end position="111"/>
    </location>
</feature>
<keyword evidence="2" id="KW-1133">Transmembrane helix</keyword>
<dbReference type="STRING" id="1560201.NG42_08535"/>
<evidence type="ECO:0000313" key="6">
    <source>
        <dbReference type="Proteomes" id="UP000037088"/>
    </source>
</evidence>
<proteinExistence type="predicted"/>
<feature type="transmembrane region" description="Helical" evidence="2">
    <location>
        <begin position="155"/>
        <end position="174"/>
    </location>
</feature>
<organism evidence="4 6">
    <name type="scientific">Winslowiella iniecta</name>
    <dbReference type="NCBI Taxonomy" id="1560201"/>
    <lineage>
        <taxon>Bacteria</taxon>
        <taxon>Pseudomonadati</taxon>
        <taxon>Pseudomonadota</taxon>
        <taxon>Gammaproteobacteria</taxon>
        <taxon>Enterobacterales</taxon>
        <taxon>Erwiniaceae</taxon>
        <taxon>Winslowiella</taxon>
    </lineage>
</organism>
<feature type="region of interest" description="Disordered" evidence="1">
    <location>
        <begin position="292"/>
        <end position="327"/>
    </location>
</feature>
<dbReference type="Proteomes" id="UP000037088">
    <property type="component" value="Unassembled WGS sequence"/>
</dbReference>